<feature type="transmembrane region" description="Helical" evidence="1">
    <location>
        <begin position="39"/>
        <end position="62"/>
    </location>
</feature>
<feature type="transmembrane region" description="Helical" evidence="1">
    <location>
        <begin position="218"/>
        <end position="239"/>
    </location>
</feature>
<dbReference type="EMBL" id="JANAWD010000022">
    <property type="protein sequence ID" value="KAJ3490803.1"/>
    <property type="molecule type" value="Genomic_DNA"/>
</dbReference>
<feature type="transmembrane region" description="Helical" evidence="1">
    <location>
        <begin position="74"/>
        <end position="97"/>
    </location>
</feature>
<evidence type="ECO:0000256" key="1">
    <source>
        <dbReference type="SAM" id="Phobius"/>
    </source>
</evidence>
<keyword evidence="1" id="KW-0472">Membrane</keyword>
<dbReference type="Proteomes" id="UP001212997">
    <property type="component" value="Unassembled WGS sequence"/>
</dbReference>
<organism evidence="2 3">
    <name type="scientific">Meripilus lineatus</name>
    <dbReference type="NCBI Taxonomy" id="2056292"/>
    <lineage>
        <taxon>Eukaryota</taxon>
        <taxon>Fungi</taxon>
        <taxon>Dikarya</taxon>
        <taxon>Basidiomycota</taxon>
        <taxon>Agaricomycotina</taxon>
        <taxon>Agaricomycetes</taxon>
        <taxon>Polyporales</taxon>
        <taxon>Meripilaceae</taxon>
        <taxon>Meripilus</taxon>
    </lineage>
</organism>
<keyword evidence="1" id="KW-1133">Transmembrane helix</keyword>
<protein>
    <submittedName>
        <fullName evidence="2">Uncharacterized protein</fullName>
    </submittedName>
</protein>
<gene>
    <name evidence="2" type="ORF">NLI96_g1160</name>
</gene>
<name>A0AAD5VCI8_9APHY</name>
<dbReference type="AlphaFoldDB" id="A0AAD5VCI8"/>
<sequence length="298" mass="32763">MIKSSLQDMSHKKDDDIKPFEYELPQAPKTVVDTWIQRLQAVAIVTALLAQVEASFIGGLNADSGTASDSALRFFVYAATILNLSATFSAVILLLAVTSVPTSARRIYMTCPHGFPRKVFHSKDTPSTTPADNQSSYFIPPMVSQTEDEENSEQKTGIHDLNRHLLRGNTEGFLLDAFGVAQGWGFLVKHCIFCFIGGCICAFTHICISVWLNSGTAVSSVLMAVSFIGFVPPLVIYFFRMGPPQCERCKMESITSTSGRVWTRTLLDSPAASHPCPNEPSEKLDYLNFSRISHIGRA</sequence>
<accession>A0AAD5VCI8</accession>
<feature type="transmembrane region" description="Helical" evidence="1">
    <location>
        <begin position="192"/>
        <end position="212"/>
    </location>
</feature>
<keyword evidence="1" id="KW-0812">Transmembrane</keyword>
<evidence type="ECO:0000313" key="3">
    <source>
        <dbReference type="Proteomes" id="UP001212997"/>
    </source>
</evidence>
<proteinExistence type="predicted"/>
<reference evidence="2" key="1">
    <citation type="submission" date="2022-07" db="EMBL/GenBank/DDBJ databases">
        <title>Genome Sequence of Physisporinus lineatus.</title>
        <authorList>
            <person name="Buettner E."/>
        </authorList>
    </citation>
    <scope>NUCLEOTIDE SEQUENCE</scope>
    <source>
        <strain evidence="2">VT162</strain>
    </source>
</reference>
<comment type="caution">
    <text evidence="2">The sequence shown here is derived from an EMBL/GenBank/DDBJ whole genome shotgun (WGS) entry which is preliminary data.</text>
</comment>
<keyword evidence="3" id="KW-1185">Reference proteome</keyword>
<evidence type="ECO:0000313" key="2">
    <source>
        <dbReference type="EMBL" id="KAJ3490803.1"/>
    </source>
</evidence>